<keyword evidence="2" id="KW-0812">Transmembrane</keyword>
<reference evidence="4 5" key="1">
    <citation type="journal article" date="2010" name="J. Bacteriol.">
        <title>Genome sequence of Lentisphaera araneosa HTCC2155T, the type species of the order Lentisphaerales in the phylum Lentisphaerae.</title>
        <authorList>
            <person name="Thrash J.C."/>
            <person name="Cho J.C."/>
            <person name="Vergin K.L."/>
            <person name="Morris R.M."/>
            <person name="Giovannoni S.J."/>
        </authorList>
    </citation>
    <scope>NUCLEOTIDE SEQUENCE [LARGE SCALE GENOMIC DNA]</scope>
    <source>
        <strain evidence="4 5">HTCC2155</strain>
    </source>
</reference>
<keyword evidence="5" id="KW-1185">Reference proteome</keyword>
<dbReference type="Gene3D" id="3.40.250.10">
    <property type="entry name" value="Rhodanese-like domain"/>
    <property type="match status" value="1"/>
</dbReference>
<gene>
    <name evidence="4" type="ORF">LNTAR_04016</name>
</gene>
<feature type="transmembrane region" description="Helical" evidence="2">
    <location>
        <begin position="136"/>
        <end position="159"/>
    </location>
</feature>
<feature type="transmembrane region" description="Helical" evidence="2">
    <location>
        <begin position="111"/>
        <end position="130"/>
    </location>
</feature>
<dbReference type="CDD" id="cd00158">
    <property type="entry name" value="RHOD"/>
    <property type="match status" value="1"/>
</dbReference>
<dbReference type="Gene3D" id="6.10.140.1340">
    <property type="match status" value="1"/>
</dbReference>
<dbReference type="PANTHER" id="PTHR45431:SF3">
    <property type="entry name" value="RHODANESE-LIKE DOMAIN-CONTAINING PROTEIN 15, CHLOROPLASTIC"/>
    <property type="match status" value="1"/>
</dbReference>
<feature type="coiled-coil region" evidence="1">
    <location>
        <begin position="67"/>
        <end position="94"/>
    </location>
</feature>
<keyword evidence="4" id="KW-0808">Transferase</keyword>
<evidence type="ECO:0000313" key="5">
    <source>
        <dbReference type="Proteomes" id="UP000004947"/>
    </source>
</evidence>
<dbReference type="PANTHER" id="PTHR45431">
    <property type="entry name" value="RHODANESE-LIKE DOMAIN-CONTAINING PROTEIN 15, CHLOROPLASTIC"/>
    <property type="match status" value="1"/>
</dbReference>
<dbReference type="EMBL" id="ABCK01000042">
    <property type="protein sequence ID" value="EDM24918.1"/>
    <property type="molecule type" value="Genomic_DNA"/>
</dbReference>
<dbReference type="AlphaFoldDB" id="A6DTU9"/>
<evidence type="ECO:0000313" key="4">
    <source>
        <dbReference type="EMBL" id="EDM24918.1"/>
    </source>
</evidence>
<dbReference type="eggNOG" id="COG0607">
    <property type="taxonomic scope" value="Bacteria"/>
</dbReference>
<dbReference type="InterPro" id="IPR001763">
    <property type="entry name" value="Rhodanese-like_dom"/>
</dbReference>
<dbReference type="PROSITE" id="PS50206">
    <property type="entry name" value="RHODANESE_3"/>
    <property type="match status" value="1"/>
</dbReference>
<proteinExistence type="predicted"/>
<dbReference type="Pfam" id="PF00581">
    <property type="entry name" value="Rhodanese"/>
    <property type="match status" value="1"/>
</dbReference>
<sequence length="168" mass="18353">MTEISAKNLKENQAEYQIIDVRTEFEFGGERMAGSINLPLDQLSIEKIQSLRDDKKLLLLCQSGARSKKAAEKLEELNEEVTCLEGGLNNWKAAGLDLLVIKKVMSLERQVRICAGALILTGVILMKLGFNGAEYLSAFVGAGLIFAGLTDTCGMGILLSKMPWNKSS</sequence>
<evidence type="ECO:0000256" key="1">
    <source>
        <dbReference type="SAM" id="Coils"/>
    </source>
</evidence>
<evidence type="ECO:0000256" key="2">
    <source>
        <dbReference type="SAM" id="Phobius"/>
    </source>
</evidence>
<accession>A6DTU9</accession>
<dbReference type="InterPro" id="IPR036873">
    <property type="entry name" value="Rhodanese-like_dom_sf"/>
</dbReference>
<feature type="domain" description="Rhodanese" evidence="3">
    <location>
        <begin position="12"/>
        <end position="100"/>
    </location>
</feature>
<keyword evidence="1" id="KW-0175">Coiled coil</keyword>
<keyword evidence="2" id="KW-0472">Membrane</keyword>
<protein>
    <submittedName>
        <fullName evidence="4">Rhodanese/sulfurtransferase-like protein</fullName>
    </submittedName>
</protein>
<organism evidence="4 5">
    <name type="scientific">Lentisphaera araneosa HTCC2155</name>
    <dbReference type="NCBI Taxonomy" id="313628"/>
    <lineage>
        <taxon>Bacteria</taxon>
        <taxon>Pseudomonadati</taxon>
        <taxon>Lentisphaerota</taxon>
        <taxon>Lentisphaeria</taxon>
        <taxon>Lentisphaerales</taxon>
        <taxon>Lentisphaeraceae</taxon>
        <taxon>Lentisphaera</taxon>
    </lineage>
</organism>
<dbReference type="SUPFAM" id="SSF52821">
    <property type="entry name" value="Rhodanese/Cell cycle control phosphatase"/>
    <property type="match status" value="1"/>
</dbReference>
<name>A6DTU9_9BACT</name>
<comment type="caution">
    <text evidence="4">The sequence shown here is derived from an EMBL/GenBank/DDBJ whole genome shotgun (WGS) entry which is preliminary data.</text>
</comment>
<dbReference type="GO" id="GO:0016740">
    <property type="term" value="F:transferase activity"/>
    <property type="evidence" value="ECO:0007669"/>
    <property type="project" value="UniProtKB-KW"/>
</dbReference>
<dbReference type="OrthoDB" id="9800872at2"/>
<dbReference type="InterPro" id="IPR021309">
    <property type="entry name" value="YgaP-like_TM"/>
</dbReference>
<keyword evidence="2" id="KW-1133">Transmembrane helix</keyword>
<dbReference type="InterPro" id="IPR052367">
    <property type="entry name" value="Thiosulfate_ST/Rhodanese-like"/>
</dbReference>
<dbReference type="Proteomes" id="UP000004947">
    <property type="component" value="Unassembled WGS sequence"/>
</dbReference>
<dbReference type="SMART" id="SM00450">
    <property type="entry name" value="RHOD"/>
    <property type="match status" value="1"/>
</dbReference>
<dbReference type="STRING" id="313628.LNTAR_04016"/>
<evidence type="ECO:0000259" key="3">
    <source>
        <dbReference type="PROSITE" id="PS50206"/>
    </source>
</evidence>
<dbReference type="Pfam" id="PF11127">
    <property type="entry name" value="YgaP-like_TM"/>
    <property type="match status" value="1"/>
</dbReference>